<dbReference type="Proteomes" id="UP000791440">
    <property type="component" value="Unassembled WGS sequence"/>
</dbReference>
<accession>A0A921YQZ0</accession>
<evidence type="ECO:0000313" key="3">
    <source>
        <dbReference type="Proteomes" id="UP000791440"/>
    </source>
</evidence>
<gene>
    <name evidence="2" type="ORF">O3G_MSEX003038</name>
</gene>
<dbReference type="EMBL" id="JH668305">
    <property type="protein sequence ID" value="KAG6443745.1"/>
    <property type="molecule type" value="Genomic_DNA"/>
</dbReference>
<reference evidence="2" key="2">
    <citation type="submission" date="2020-12" db="EMBL/GenBank/DDBJ databases">
        <authorList>
            <person name="Kanost M."/>
        </authorList>
    </citation>
    <scope>NUCLEOTIDE SEQUENCE</scope>
</reference>
<evidence type="ECO:0000313" key="2">
    <source>
        <dbReference type="EMBL" id="KAG6443745.1"/>
    </source>
</evidence>
<comment type="caution">
    <text evidence="2">The sequence shown here is derived from an EMBL/GenBank/DDBJ whole genome shotgun (WGS) entry which is preliminary data.</text>
</comment>
<evidence type="ECO:0000256" key="1">
    <source>
        <dbReference type="SAM" id="MobiDB-lite"/>
    </source>
</evidence>
<protein>
    <submittedName>
        <fullName evidence="2">Uncharacterized protein</fullName>
    </submittedName>
</protein>
<reference evidence="2" key="1">
    <citation type="journal article" date="2016" name="Insect Biochem. Mol. Biol.">
        <title>Multifaceted biological insights from a draft genome sequence of the tobacco hornworm moth, Manduca sexta.</title>
        <authorList>
            <person name="Kanost M.R."/>
            <person name="Arrese E.L."/>
            <person name="Cao X."/>
            <person name="Chen Y.R."/>
            <person name="Chellapilla S."/>
            <person name="Goldsmith M.R."/>
            <person name="Grosse-Wilde E."/>
            <person name="Heckel D.G."/>
            <person name="Herndon N."/>
            <person name="Jiang H."/>
            <person name="Papanicolaou A."/>
            <person name="Qu J."/>
            <person name="Soulages J.L."/>
            <person name="Vogel H."/>
            <person name="Walters J."/>
            <person name="Waterhouse R.M."/>
            <person name="Ahn S.J."/>
            <person name="Almeida F.C."/>
            <person name="An C."/>
            <person name="Aqrawi P."/>
            <person name="Bretschneider A."/>
            <person name="Bryant W.B."/>
            <person name="Bucks S."/>
            <person name="Chao H."/>
            <person name="Chevignon G."/>
            <person name="Christen J.M."/>
            <person name="Clarke D.F."/>
            <person name="Dittmer N.T."/>
            <person name="Ferguson L.C.F."/>
            <person name="Garavelou S."/>
            <person name="Gordon K.H.J."/>
            <person name="Gunaratna R.T."/>
            <person name="Han Y."/>
            <person name="Hauser F."/>
            <person name="He Y."/>
            <person name="Heidel-Fischer H."/>
            <person name="Hirsh A."/>
            <person name="Hu Y."/>
            <person name="Jiang H."/>
            <person name="Kalra D."/>
            <person name="Klinner C."/>
            <person name="Konig C."/>
            <person name="Kovar C."/>
            <person name="Kroll A.R."/>
            <person name="Kuwar S.S."/>
            <person name="Lee S.L."/>
            <person name="Lehman R."/>
            <person name="Li K."/>
            <person name="Li Z."/>
            <person name="Liang H."/>
            <person name="Lovelace S."/>
            <person name="Lu Z."/>
            <person name="Mansfield J.H."/>
            <person name="McCulloch K.J."/>
            <person name="Mathew T."/>
            <person name="Morton B."/>
            <person name="Muzny D.M."/>
            <person name="Neunemann D."/>
            <person name="Ongeri F."/>
            <person name="Pauchet Y."/>
            <person name="Pu L.L."/>
            <person name="Pyrousis I."/>
            <person name="Rao X.J."/>
            <person name="Redding A."/>
            <person name="Roesel C."/>
            <person name="Sanchez-Gracia A."/>
            <person name="Schaack S."/>
            <person name="Shukla A."/>
            <person name="Tetreau G."/>
            <person name="Wang Y."/>
            <person name="Xiong G.H."/>
            <person name="Traut W."/>
            <person name="Walsh T.K."/>
            <person name="Worley K.C."/>
            <person name="Wu D."/>
            <person name="Wu W."/>
            <person name="Wu Y.Q."/>
            <person name="Zhang X."/>
            <person name="Zou Z."/>
            <person name="Zucker H."/>
            <person name="Briscoe A.D."/>
            <person name="Burmester T."/>
            <person name="Clem R.J."/>
            <person name="Feyereisen R."/>
            <person name="Grimmelikhuijzen C.J.P."/>
            <person name="Hamodrakas S.J."/>
            <person name="Hansson B.S."/>
            <person name="Huguet E."/>
            <person name="Jermiin L.S."/>
            <person name="Lan Q."/>
            <person name="Lehman H.K."/>
            <person name="Lorenzen M."/>
            <person name="Merzendorfer H."/>
            <person name="Michalopoulos I."/>
            <person name="Morton D.B."/>
            <person name="Muthukrishnan S."/>
            <person name="Oakeshott J.G."/>
            <person name="Palmer W."/>
            <person name="Park Y."/>
            <person name="Passarelli A.L."/>
            <person name="Rozas J."/>
            <person name="Schwartz L.M."/>
            <person name="Smith W."/>
            <person name="Southgate A."/>
            <person name="Vilcinskas A."/>
            <person name="Vogt R."/>
            <person name="Wang P."/>
            <person name="Werren J."/>
            <person name="Yu X.Q."/>
            <person name="Zhou J.J."/>
            <person name="Brown S.J."/>
            <person name="Scherer S.E."/>
            <person name="Richards S."/>
            <person name="Blissard G.W."/>
        </authorList>
    </citation>
    <scope>NUCLEOTIDE SEQUENCE</scope>
</reference>
<sequence length="203" mass="21449">MTRVEDHYKRLLFAMNRFTINAVERPISRISADKISAVAGALSAVALHSLTGAPRVGCHQPGCHYCMHAAAMKWAARGGAGVGGSPPRGSQSLADTLAASTREPRCTSPTLDAFSLGPRVYTLSRSDTSGGPSPEPRTVQYPQQVHRRTSGPSGACPAAAPPVFASTSTDPAGSARCRHGPADRRVYCLRAHGTYSLTSFEMK</sequence>
<feature type="region of interest" description="Disordered" evidence="1">
    <location>
        <begin position="79"/>
        <end position="109"/>
    </location>
</feature>
<feature type="region of interest" description="Disordered" evidence="1">
    <location>
        <begin position="122"/>
        <end position="179"/>
    </location>
</feature>
<dbReference type="AlphaFoldDB" id="A0A921YQZ0"/>
<keyword evidence="3" id="KW-1185">Reference proteome</keyword>
<name>A0A921YQZ0_MANSE</name>
<feature type="compositionally biased region" description="Low complexity" evidence="1">
    <location>
        <begin position="150"/>
        <end position="162"/>
    </location>
</feature>
<proteinExistence type="predicted"/>
<organism evidence="2 3">
    <name type="scientific">Manduca sexta</name>
    <name type="common">Tobacco hawkmoth</name>
    <name type="synonym">Tobacco hornworm</name>
    <dbReference type="NCBI Taxonomy" id="7130"/>
    <lineage>
        <taxon>Eukaryota</taxon>
        <taxon>Metazoa</taxon>
        <taxon>Ecdysozoa</taxon>
        <taxon>Arthropoda</taxon>
        <taxon>Hexapoda</taxon>
        <taxon>Insecta</taxon>
        <taxon>Pterygota</taxon>
        <taxon>Neoptera</taxon>
        <taxon>Endopterygota</taxon>
        <taxon>Lepidoptera</taxon>
        <taxon>Glossata</taxon>
        <taxon>Ditrysia</taxon>
        <taxon>Bombycoidea</taxon>
        <taxon>Sphingidae</taxon>
        <taxon>Sphinginae</taxon>
        <taxon>Sphingini</taxon>
        <taxon>Manduca</taxon>
    </lineage>
</organism>